<dbReference type="AlphaFoldDB" id="A0A498U1M9"/>
<keyword evidence="3" id="KW-1185">Reference proteome</keyword>
<evidence type="ECO:0000313" key="3">
    <source>
        <dbReference type="Proteomes" id="UP000325032"/>
    </source>
</evidence>
<evidence type="ECO:0000313" key="2">
    <source>
        <dbReference type="EMBL" id="QEK63488.1"/>
    </source>
</evidence>
<accession>A0A498U1M9</accession>
<dbReference type="Gene3D" id="1.10.287.1060">
    <property type="entry name" value="ESAT-6-like"/>
    <property type="match status" value="1"/>
</dbReference>
<dbReference type="EMBL" id="CP043404">
    <property type="protein sequence ID" value="QEK63488.1"/>
    <property type="molecule type" value="Genomic_DNA"/>
</dbReference>
<gene>
    <name evidence="2" type="ORF">FX981_01729</name>
</gene>
<organism evidence="2 3">
    <name type="scientific">Bacillus safensis</name>
    <dbReference type="NCBI Taxonomy" id="561879"/>
    <lineage>
        <taxon>Bacteria</taxon>
        <taxon>Bacillati</taxon>
        <taxon>Bacillota</taxon>
        <taxon>Bacilli</taxon>
        <taxon>Bacillales</taxon>
        <taxon>Bacillaceae</taxon>
        <taxon>Bacillus</taxon>
    </lineage>
</organism>
<dbReference type="NCBIfam" id="TIGR03930">
    <property type="entry name" value="WXG100_ESAT6"/>
    <property type="match status" value="1"/>
</dbReference>
<dbReference type="Pfam" id="PF06013">
    <property type="entry name" value="WXG100"/>
    <property type="match status" value="1"/>
</dbReference>
<dbReference type="InterPro" id="IPR010310">
    <property type="entry name" value="T7SS_ESAT-6-like"/>
</dbReference>
<proteinExistence type="inferred from homology"/>
<dbReference type="InterPro" id="IPR036689">
    <property type="entry name" value="ESAT-6-like_sf"/>
</dbReference>
<reference evidence="2 3" key="1">
    <citation type="journal article" date="2018" name="Plant Biotechnol. Rep.">
        <title>Diversity and antifungal activity of endophytic bacteria associated with Panax ginseng seedlings.</title>
        <authorList>
            <person name="Park J.M."/>
            <person name="Hong C.E."/>
            <person name="Jo S.H."/>
        </authorList>
    </citation>
    <scope>NUCLEOTIDE SEQUENCE [LARGE SCALE GENOMIC DNA]</scope>
    <source>
        <strain evidence="2 3">PgKB20</strain>
    </source>
</reference>
<dbReference type="Proteomes" id="UP000325032">
    <property type="component" value="Chromosome"/>
</dbReference>
<evidence type="ECO:0000256" key="1">
    <source>
        <dbReference type="RuleBase" id="RU362001"/>
    </source>
</evidence>
<protein>
    <recommendedName>
        <fullName evidence="1">ESAT-6-like protein</fullName>
    </recommendedName>
</protein>
<comment type="similarity">
    <text evidence="1">Belongs to the WXG100 family.</text>
</comment>
<sequence>MRKLDSSQTLALAQKFQEAADEIRQSKQLLENRLKAVGSGWQGEARDKFDQSFEETTARYDQFEKDLLETSQELRDAAVKIEERKAEIARMEELERKRREERRERNREGR</sequence>
<dbReference type="SUPFAM" id="SSF140453">
    <property type="entry name" value="EsxAB dimer-like"/>
    <property type="match status" value="1"/>
</dbReference>
<accession>A0A5C0WGX4</accession>
<name>A0A498U1M9_BACIA</name>